<comment type="subcellular location">
    <subcellularLocation>
        <location evidence="1">Secreted</location>
    </subcellularLocation>
</comment>
<evidence type="ECO:0000313" key="5">
    <source>
        <dbReference type="Proteomes" id="UP000196531"/>
    </source>
</evidence>
<dbReference type="SUPFAM" id="SSF49842">
    <property type="entry name" value="TNF-like"/>
    <property type="match status" value="4"/>
</dbReference>
<dbReference type="Gene3D" id="2.60.120.40">
    <property type="match status" value="4"/>
</dbReference>
<evidence type="ECO:0000259" key="3">
    <source>
        <dbReference type="Pfam" id="PF00386"/>
    </source>
</evidence>
<keyword evidence="2" id="KW-0964">Secreted</keyword>
<dbReference type="InterPro" id="IPR008983">
    <property type="entry name" value="Tumour_necrosis_fac-like_dom"/>
</dbReference>
<proteinExistence type="predicted"/>
<dbReference type="Pfam" id="PF00386">
    <property type="entry name" value="C1q"/>
    <property type="match status" value="1"/>
</dbReference>
<gene>
    <name evidence="4" type="ORF">A9Q84_02785</name>
</gene>
<name>A0A1Y5FIF8_9BACT</name>
<dbReference type="Proteomes" id="UP000196531">
    <property type="component" value="Unassembled WGS sequence"/>
</dbReference>
<reference evidence="5" key="1">
    <citation type="journal article" date="2017" name="Proc. Natl. Acad. Sci. U.S.A.">
        <title>Simulation of Deepwater Horizon oil plume reveals substrate specialization within a complex community of hydrocarbon-degraders.</title>
        <authorList>
            <person name="Hu P."/>
            <person name="Dubinsky E.A."/>
            <person name="Probst A.J."/>
            <person name="Wang J."/>
            <person name="Sieber C.M.K."/>
            <person name="Tom L.M."/>
            <person name="Gardinali P."/>
            <person name="Banfield J.F."/>
            <person name="Atlas R.M."/>
            <person name="Andersen G.L."/>
        </authorList>
    </citation>
    <scope>NUCLEOTIDE SEQUENCE [LARGE SCALE GENOMIC DNA]</scope>
</reference>
<evidence type="ECO:0000256" key="1">
    <source>
        <dbReference type="ARBA" id="ARBA00004613"/>
    </source>
</evidence>
<feature type="domain" description="C1q" evidence="3">
    <location>
        <begin position="1699"/>
        <end position="1803"/>
    </location>
</feature>
<dbReference type="InterPro" id="IPR050392">
    <property type="entry name" value="Collagen/C1q_domain"/>
</dbReference>
<dbReference type="InterPro" id="IPR001073">
    <property type="entry name" value="C1q_dom"/>
</dbReference>
<accession>A0A1Y5FIF8</accession>
<organism evidence="4 5">
    <name type="scientific">Halobacteriovorax marinus</name>
    <dbReference type="NCBI Taxonomy" id="97084"/>
    <lineage>
        <taxon>Bacteria</taxon>
        <taxon>Pseudomonadati</taxon>
        <taxon>Bdellovibrionota</taxon>
        <taxon>Bacteriovoracia</taxon>
        <taxon>Bacteriovoracales</taxon>
        <taxon>Halobacteriovoraceae</taxon>
        <taxon>Halobacteriovorax</taxon>
    </lineage>
</organism>
<dbReference type="PANTHER" id="PTHR15427">
    <property type="entry name" value="EMILIN ELASTIN MICROFIBRIL INTERFACE-LOCATED PROTEIN ELASTIN MICROFIBRIL INTERFACER"/>
    <property type="match status" value="1"/>
</dbReference>
<comment type="caution">
    <text evidence="4">The sequence shown here is derived from an EMBL/GenBank/DDBJ whole genome shotgun (WGS) entry which is preliminary data.</text>
</comment>
<dbReference type="PANTHER" id="PTHR15427:SF33">
    <property type="entry name" value="COLLAGEN IV NC1 DOMAIN-CONTAINING PROTEIN"/>
    <property type="match status" value="1"/>
</dbReference>
<evidence type="ECO:0000256" key="2">
    <source>
        <dbReference type="ARBA" id="ARBA00022525"/>
    </source>
</evidence>
<dbReference type="EMBL" id="MAAO01000002">
    <property type="protein sequence ID" value="OUR99975.1"/>
    <property type="molecule type" value="Genomic_DNA"/>
</dbReference>
<sequence>MASGAPIAGPVSLTVEVLTGAGPTLKCSHTDASVALSNGVFHLEFDYATTCATNTKTLKTIIAEAVTAGDALYIRVTDNSNTKTYPVQSITGTPLAIYALGAESVKAQSITNLSINGITTNCTVGQVLKADGAGAFTCANDSTGGGGGTVTSVNPGTGITISGTAAAPVVNVNLSAAEIPNLDAAKITSGIFTTARIPNLDAAKITTGSFGVARIPSLDAAKITTGTFTAGQIPNLDAAKVTTGTFATGQIPNIDAGKVTSGTFATARIPSVTSAMISNGTIVNGDIATDTITFDRINAGVCGVGTVMSIDVAGDVVCTTPASGADDLGDHTATGNITLGTNYLSGDGGNEGIRVDTSGNVGVGAVAAAGNKLDVAGKVEIGANANADVLVFDGEREFTYTLSGTGASTSLDLVPSSDGLSYKMVSPDGTKSALTVSTHDTAASNYVELVPNGGKVGIGTSTLTSLLNIKSNIDSMDGGARLISQDGTKYGTISITNAGDFRFYNTSAAVTNSFRITAAGRVAIGSATADAKLHVAGDAKITSLAGTGTRCLQASSTGVISATGTACGSGGGGGTVTSIVAGSGLTGGTITTTGTLAVDTGNTAGKIPILDGSGNLDTAVETDPSVTAFAKAALPTCGVGQVLKGNGTSLTCVADLTIADTNTNATTICTGTNVLLADGSCVAMTVDTTVADTNTNATTICTGTNVLLADGSCVAMSSGADNLGNHTATANIQLGSNYLSGDGGNEGIAVDSAGNVGIGTFTPGKTLHVKSSSSNIVATFEADSDTKSFINFQNTTTTGTSTKVGDDAGNLVLVTGGTEKFRIEAAGNIKATSLAGTGTRCLQTSSTGVISATGTACGSGSAGETNTASSAGGTSLYKTKTSTDLVFKGLTASSDIALTANTNDVLIGIGSTNGNSQLVRLDASGRFPALDGSLITGITDNNTNTTTICTGTQVLLADGSCTAMTTDTKLTADGTTILDTAGTISVKAEGILDTHLSGLSTSCANGRTLMTNGVGSFSCLDLQTLSDNYFTSFGIGTTPDPSAALDVSSSTKGFLPPRMTTVQRDAIATPAIGLIIFDTTTKLLNSYDGTAWIELTNSSSSNIFVEVNNVGGSNQALSGGVAQKVIFGNELADASNNFATNTFTAPKTGKYIFSSQLAMDVDDNVTGAIRLEVAGTQVASSNEIGSRTGGGENFPRLMKVLDLSAGQTVEVFARCSSACTLYVNEATFFNIHYIGAGASGGALSADSVSATEIATSAVTSDEIDDGTVTGTDIASNTVTIDNLDFATTDGINIPQLAADPTGTTAGQTYYNTATKKIMFYDGSSWVEMGSGSGGGSFNLKRANETIVSGVTYHTITPTNHYTLATALPATTKAVVIGIYYNHGDNGSTHGYWTFDAYQKGATGTENTSKYNSRHYSDYANSDYTEIMVPWSDSLTNEITIETKSSHNTDSSNAYTVYLRGYITSDGGAVSADLSSNANAFSPPNLTTTARDALTPSAGDIIYNTTTGKLESYNGSSWDEVGSGSGGSSTAKFALVAAAGSWSVDPTGAAGYDSGLSSRRIGSSYSETGTLNGRILSDADGIFDSSKGWFVAPEAGLYLLNVHLKSIATGSSRVLFDYVINPDSPSYSINEIVDIDLSSCTAACSPDESFSVMLNLSSGDKIAVTRGSSGRDILGSGYAYMGFTLLNGATSSSAGSEVYFRASNNNSQSLTASTFEDIKFNVVDEDSNSAYNSSTGEWTAPEAGLYQISSTIRVNTLVDGKRVLLSLFVDGSEVIRNGNYAGAASATLTESLSTVLRLTAGQVVKIVGYNGDTVARTLHATSAANFLSIVKIGAGSGGSLTTDSVTATEIATSAVTSDEINDGSVTGTDLAANTVTVANLDFASTNGVNIPQLAADPGPGTAGQTYYNTATKKMMYYDGTTWIGLSSNTNVSFSVAATSGQAIPTSTTTKINFNIEEYDTASAFDMTNDRFQPTTAGYYYVHADILYSAITGWNNPYAWILKNGSGVKASLASGVTTGGMYPNVKISAVIYLNGTSDYLEFATRQSSGSTINLYNSTLFTNAYGFLISGGSGGGAADNLGSHTATQKLDLATNTLVGNGGTNGINIDASGNVGVGIIAPEANTRLHVRDDNAITDEAKVKIQQTDQKLILGARWESGVEQYSFIEATNNAESVAQSLVLNRNGGRVAIGTTSPSGLFHVHDATATNAAGRIKSTTTNVESVIQSAEGAQRYFTSPTAGLEIITDTNHPISFGVNESGSGTPEMIINTNGNVGIGTTTPDAQLEVVAPSLGTTLNNVVEMARFSSHNGNNNFLDIRQIRTSAGSVWNSAGTRIQEKIDSTWMGYMQFNGTGNDGGISFGTGITTTAPGNVAEAMRIDTNGRVGIGGNAPAATLDIKTADASTKLHNTNDGGAVKINKLWNKVGTYSGNIVVSVTASTWKSVIYKVHISGAGGGGHFEGRFYHNNAISAHVLSVNSASGAVASPVLTVSGQGYVLTFNVTSIVHPLIDIEIIHGGGDSPTFTESDVSYTVN</sequence>
<protein>
    <recommendedName>
        <fullName evidence="3">C1q domain-containing protein</fullName>
    </recommendedName>
</protein>
<evidence type="ECO:0000313" key="4">
    <source>
        <dbReference type="EMBL" id="OUR99975.1"/>
    </source>
</evidence>